<name>A0A225E2I5_9BACT</name>
<gene>
    <name evidence="3" type="ORF">FRUB_01329</name>
</gene>
<sequence length="321" mass="34000">MFYRDAREPGRARPGFTLIELLVVIAIIAILIGLLLPAVQKVREAAARAKCQNNMKQIGIGLHNYHGTMGYFPPGEVAPANSSVLLGVGPLPFLLPYIEQTAAYSQVTQAVLTGQQNWWGDSTNNVAAQQQISIFQCPSDNVAAGGETGGVILNYNINTAGGLGIGYVFGGGGNTCGRTNYIANGGAFGHSTDPNFGAYGGPFYRGSMTRITDITDGSSNTIGYAETLGGNGGIGGPRDYTYPYMSPGYMISGFDLEVPPTWATFGSKHTGVVQFTFCDGSVRPIRSLGSSNAGFYSSQWWAFQQAAGMADGQVIDWSQLN</sequence>
<accession>A0A225E2I5</accession>
<comment type="caution">
    <text evidence="3">The sequence shown here is derived from an EMBL/GenBank/DDBJ whole genome shotgun (WGS) entry which is preliminary data.</text>
</comment>
<dbReference type="InterPro" id="IPR027558">
    <property type="entry name" value="Pre_pil_HX9DG_C"/>
</dbReference>
<evidence type="ECO:0000313" key="4">
    <source>
        <dbReference type="Proteomes" id="UP000214646"/>
    </source>
</evidence>
<keyword evidence="1" id="KW-1133">Transmembrane helix</keyword>
<dbReference type="Pfam" id="PF07596">
    <property type="entry name" value="SBP_bac_10"/>
    <property type="match status" value="1"/>
</dbReference>
<feature type="domain" description="DUF1559" evidence="2">
    <location>
        <begin position="40"/>
        <end position="232"/>
    </location>
</feature>
<dbReference type="Pfam" id="PF07963">
    <property type="entry name" value="N_methyl"/>
    <property type="match status" value="1"/>
</dbReference>
<keyword evidence="1" id="KW-0472">Membrane</keyword>
<dbReference type="InterPro" id="IPR011453">
    <property type="entry name" value="DUF1559"/>
</dbReference>
<dbReference type="NCBIfam" id="TIGR02532">
    <property type="entry name" value="IV_pilin_GFxxxE"/>
    <property type="match status" value="1"/>
</dbReference>
<dbReference type="SUPFAM" id="SSF54523">
    <property type="entry name" value="Pili subunits"/>
    <property type="match status" value="1"/>
</dbReference>
<dbReference type="AlphaFoldDB" id="A0A225E2I5"/>
<evidence type="ECO:0000313" key="3">
    <source>
        <dbReference type="EMBL" id="OWK44998.1"/>
    </source>
</evidence>
<dbReference type="OrthoDB" id="255848at2"/>
<evidence type="ECO:0000256" key="1">
    <source>
        <dbReference type="SAM" id="Phobius"/>
    </source>
</evidence>
<dbReference type="PANTHER" id="PTHR30093">
    <property type="entry name" value="GENERAL SECRETION PATHWAY PROTEIN G"/>
    <property type="match status" value="1"/>
</dbReference>
<protein>
    <recommendedName>
        <fullName evidence="2">DUF1559 domain-containing protein</fullName>
    </recommendedName>
</protein>
<dbReference type="InterPro" id="IPR012902">
    <property type="entry name" value="N_methyl_site"/>
</dbReference>
<dbReference type="NCBIfam" id="TIGR04294">
    <property type="entry name" value="pre_pil_HX9DG"/>
    <property type="match status" value="1"/>
</dbReference>
<keyword evidence="1" id="KW-0812">Transmembrane</keyword>
<dbReference type="PANTHER" id="PTHR30093:SF2">
    <property type="entry name" value="TYPE II SECRETION SYSTEM PROTEIN H"/>
    <property type="match status" value="1"/>
</dbReference>
<dbReference type="Gene3D" id="3.30.700.10">
    <property type="entry name" value="Glycoprotein, Type 4 Pilin"/>
    <property type="match status" value="1"/>
</dbReference>
<organism evidence="3 4">
    <name type="scientific">Fimbriiglobus ruber</name>
    <dbReference type="NCBI Taxonomy" id="1908690"/>
    <lineage>
        <taxon>Bacteria</taxon>
        <taxon>Pseudomonadati</taxon>
        <taxon>Planctomycetota</taxon>
        <taxon>Planctomycetia</taxon>
        <taxon>Gemmatales</taxon>
        <taxon>Gemmataceae</taxon>
        <taxon>Fimbriiglobus</taxon>
    </lineage>
</organism>
<reference evidence="4" key="1">
    <citation type="submission" date="2017-06" db="EMBL/GenBank/DDBJ databases">
        <title>Genome analysis of Fimbriiglobus ruber SP5, the first member of the order Planctomycetales with confirmed chitinolytic capability.</title>
        <authorList>
            <person name="Ravin N.V."/>
            <person name="Rakitin A.L."/>
            <person name="Ivanova A.A."/>
            <person name="Beletsky A.V."/>
            <person name="Kulichevskaya I.S."/>
            <person name="Mardanov A.V."/>
            <person name="Dedysh S.N."/>
        </authorList>
    </citation>
    <scope>NUCLEOTIDE SEQUENCE [LARGE SCALE GENOMIC DNA]</scope>
    <source>
        <strain evidence="4">SP5</strain>
    </source>
</reference>
<keyword evidence="4" id="KW-1185">Reference proteome</keyword>
<dbReference type="Proteomes" id="UP000214646">
    <property type="component" value="Unassembled WGS sequence"/>
</dbReference>
<feature type="transmembrane region" description="Helical" evidence="1">
    <location>
        <begin position="21"/>
        <end position="39"/>
    </location>
</feature>
<dbReference type="RefSeq" id="WP_088252785.1">
    <property type="nucleotide sequence ID" value="NZ_NIDE01000002.1"/>
</dbReference>
<proteinExistence type="predicted"/>
<evidence type="ECO:0000259" key="2">
    <source>
        <dbReference type="Pfam" id="PF07596"/>
    </source>
</evidence>
<dbReference type="InterPro" id="IPR045584">
    <property type="entry name" value="Pilin-like"/>
</dbReference>
<dbReference type="EMBL" id="NIDE01000002">
    <property type="protein sequence ID" value="OWK44998.1"/>
    <property type="molecule type" value="Genomic_DNA"/>
</dbReference>